<comment type="similarity">
    <text evidence="3 15">Belongs to the CDP-alcohol phosphatidyltransferase class-I family.</text>
</comment>
<feature type="transmembrane region" description="Helical" evidence="16">
    <location>
        <begin position="151"/>
        <end position="176"/>
    </location>
</feature>
<evidence type="ECO:0000256" key="3">
    <source>
        <dbReference type="ARBA" id="ARBA00010441"/>
    </source>
</evidence>
<evidence type="ECO:0000256" key="10">
    <source>
        <dbReference type="ARBA" id="ARBA00023098"/>
    </source>
</evidence>
<dbReference type="NCBIfam" id="TIGR00473">
    <property type="entry name" value="pssA"/>
    <property type="match status" value="1"/>
</dbReference>
<dbReference type="InterPro" id="IPR004533">
    <property type="entry name" value="CDP-diaglyc--ser_O-PTrfase"/>
</dbReference>
<dbReference type="PROSITE" id="PS51257">
    <property type="entry name" value="PROKAR_LIPOPROTEIN"/>
    <property type="match status" value="1"/>
</dbReference>
<dbReference type="EC" id="2.7.8.8" evidence="4"/>
<evidence type="ECO:0000313" key="19">
    <source>
        <dbReference type="Proteomes" id="UP000636891"/>
    </source>
</evidence>
<keyword evidence="7 15" id="KW-0808">Transferase</keyword>
<keyword evidence="6" id="KW-0444">Lipid biosynthesis</keyword>
<comment type="caution">
    <text evidence="18">The sequence shown here is derived from an EMBL/GenBank/DDBJ whole genome shotgun (WGS) entry which is preliminary data.</text>
</comment>
<feature type="chain" id="PRO_5045563155" description="CDP-diacylglycerol--serine O-phosphatidyltransferase" evidence="17">
    <location>
        <begin position="25"/>
        <end position="229"/>
    </location>
</feature>
<feature type="transmembrane region" description="Helical" evidence="16">
    <location>
        <begin position="37"/>
        <end position="57"/>
    </location>
</feature>
<dbReference type="PANTHER" id="PTHR14269">
    <property type="entry name" value="CDP-DIACYLGLYCEROL--GLYCEROL-3-PHOSPHATE 3-PHOSPHATIDYLTRANSFERASE-RELATED"/>
    <property type="match status" value="1"/>
</dbReference>
<name>A0ABR7CNB4_9BACT</name>
<evidence type="ECO:0000256" key="12">
    <source>
        <dbReference type="ARBA" id="ARBA00023209"/>
    </source>
</evidence>
<dbReference type="Pfam" id="PF01066">
    <property type="entry name" value="CDP-OH_P_transf"/>
    <property type="match status" value="1"/>
</dbReference>
<keyword evidence="19" id="KW-1185">Reference proteome</keyword>
<organism evidence="18 19">
    <name type="scientific">Alistipes hominis</name>
    <dbReference type="NCBI Taxonomy" id="2763015"/>
    <lineage>
        <taxon>Bacteria</taxon>
        <taxon>Pseudomonadati</taxon>
        <taxon>Bacteroidota</taxon>
        <taxon>Bacteroidia</taxon>
        <taxon>Bacteroidales</taxon>
        <taxon>Rikenellaceae</taxon>
        <taxon>Alistipes</taxon>
    </lineage>
</organism>
<dbReference type="RefSeq" id="WP_055205252.1">
    <property type="nucleotide sequence ID" value="NZ_JACOOK010000004.1"/>
</dbReference>
<accession>A0ABR7CNB4</accession>
<evidence type="ECO:0000256" key="13">
    <source>
        <dbReference type="ARBA" id="ARBA00023264"/>
    </source>
</evidence>
<keyword evidence="13" id="KW-1208">Phospholipid metabolism</keyword>
<evidence type="ECO:0000256" key="14">
    <source>
        <dbReference type="ARBA" id="ARBA00032361"/>
    </source>
</evidence>
<comment type="subcellular location">
    <subcellularLocation>
        <location evidence="2">Endomembrane system</location>
        <topology evidence="2">Multi-pass membrane protein</topology>
    </subcellularLocation>
</comment>
<gene>
    <name evidence="18" type="primary">pssA</name>
    <name evidence="18" type="ORF">H8S08_08845</name>
</gene>
<evidence type="ECO:0000256" key="15">
    <source>
        <dbReference type="RuleBase" id="RU003750"/>
    </source>
</evidence>
<evidence type="ECO:0000256" key="11">
    <source>
        <dbReference type="ARBA" id="ARBA00023136"/>
    </source>
</evidence>
<keyword evidence="10" id="KW-0443">Lipid metabolism</keyword>
<protein>
    <recommendedName>
        <fullName evidence="5">CDP-diacylglycerol--serine O-phosphatidyltransferase</fullName>
        <ecNumber evidence="4">2.7.8.8</ecNumber>
    </recommendedName>
    <alternativeName>
        <fullName evidence="14">Phosphatidylserine synthase</fullName>
    </alternativeName>
</protein>
<dbReference type="GO" id="GO:0003882">
    <property type="term" value="F:CDP-diacylglycerol-serine O-phosphatidyltransferase activity"/>
    <property type="evidence" value="ECO:0007669"/>
    <property type="project" value="UniProtKB-EC"/>
</dbReference>
<dbReference type="EMBL" id="JACOOK010000004">
    <property type="protein sequence ID" value="MBC5617120.1"/>
    <property type="molecule type" value="Genomic_DNA"/>
</dbReference>
<dbReference type="PROSITE" id="PS00379">
    <property type="entry name" value="CDP_ALCOHOL_P_TRANSF"/>
    <property type="match status" value="1"/>
</dbReference>
<proteinExistence type="inferred from homology"/>
<evidence type="ECO:0000313" key="18">
    <source>
        <dbReference type="EMBL" id="MBC5617120.1"/>
    </source>
</evidence>
<feature type="transmembrane region" description="Helical" evidence="16">
    <location>
        <begin position="188"/>
        <end position="218"/>
    </location>
</feature>
<dbReference type="InterPro" id="IPR048254">
    <property type="entry name" value="CDP_ALCOHOL_P_TRANSF_CS"/>
</dbReference>
<evidence type="ECO:0000256" key="8">
    <source>
        <dbReference type="ARBA" id="ARBA00022692"/>
    </source>
</evidence>
<dbReference type="InterPro" id="IPR050324">
    <property type="entry name" value="CDP-alcohol_PTase-I"/>
</dbReference>
<evidence type="ECO:0000256" key="4">
    <source>
        <dbReference type="ARBA" id="ARBA00013174"/>
    </source>
</evidence>
<evidence type="ECO:0000256" key="5">
    <source>
        <dbReference type="ARBA" id="ARBA00017171"/>
    </source>
</evidence>
<keyword evidence="17" id="KW-0732">Signal</keyword>
<keyword evidence="12" id="KW-0594">Phospholipid biosynthesis</keyword>
<evidence type="ECO:0000256" key="16">
    <source>
        <dbReference type="SAM" id="Phobius"/>
    </source>
</evidence>
<comment type="catalytic activity">
    <reaction evidence="1">
        <text>a CDP-1,2-diacyl-sn-glycerol + L-serine = a 1,2-diacyl-sn-glycero-3-phospho-L-serine + CMP + H(+)</text>
        <dbReference type="Rhea" id="RHEA:16913"/>
        <dbReference type="ChEBI" id="CHEBI:15378"/>
        <dbReference type="ChEBI" id="CHEBI:33384"/>
        <dbReference type="ChEBI" id="CHEBI:57262"/>
        <dbReference type="ChEBI" id="CHEBI:58332"/>
        <dbReference type="ChEBI" id="CHEBI:60377"/>
        <dbReference type="EC" id="2.7.8.8"/>
    </reaction>
</comment>
<evidence type="ECO:0000256" key="1">
    <source>
        <dbReference type="ARBA" id="ARBA00000287"/>
    </source>
</evidence>
<evidence type="ECO:0000256" key="7">
    <source>
        <dbReference type="ARBA" id="ARBA00022679"/>
    </source>
</evidence>
<keyword evidence="8 16" id="KW-0812">Transmembrane</keyword>
<dbReference type="InterPro" id="IPR043130">
    <property type="entry name" value="CDP-OH_PTrfase_TM_dom"/>
</dbReference>
<evidence type="ECO:0000256" key="6">
    <source>
        <dbReference type="ARBA" id="ARBA00022516"/>
    </source>
</evidence>
<dbReference type="PANTHER" id="PTHR14269:SF61">
    <property type="entry name" value="CDP-DIACYLGLYCEROL--SERINE O-PHOSPHATIDYLTRANSFERASE"/>
    <property type="match status" value="1"/>
</dbReference>
<evidence type="ECO:0000256" key="2">
    <source>
        <dbReference type="ARBA" id="ARBA00004127"/>
    </source>
</evidence>
<sequence length="229" mass="24643">MKIKLFTIPNILTLCNLLSGCAAAVFALCVNDLQWAFWCVVVAAVFDFLDGFVARLLKSHSAIGKELDSLADMVSFGFAPAAVLYTMYAMTGGSDVWGFAVFVVAAFSALRLAKFNLDENQTTQFIGLPTPACALFFVSAGYLMQAGAFTAPAWVMIAAAVVFAGLLVCNVPMFALKFTHYRFAGNRVRYVFALCSLAALCAAGIAAIPFIILAYIVVSVSVYAFRTQR</sequence>
<dbReference type="Gene3D" id="1.20.120.1760">
    <property type="match status" value="1"/>
</dbReference>
<feature type="signal peptide" evidence="17">
    <location>
        <begin position="1"/>
        <end position="24"/>
    </location>
</feature>
<feature type="transmembrane region" description="Helical" evidence="16">
    <location>
        <begin position="69"/>
        <end position="90"/>
    </location>
</feature>
<evidence type="ECO:0000256" key="17">
    <source>
        <dbReference type="SAM" id="SignalP"/>
    </source>
</evidence>
<feature type="transmembrane region" description="Helical" evidence="16">
    <location>
        <begin position="125"/>
        <end position="145"/>
    </location>
</feature>
<keyword evidence="11 16" id="KW-0472">Membrane</keyword>
<evidence type="ECO:0000256" key="9">
    <source>
        <dbReference type="ARBA" id="ARBA00022989"/>
    </source>
</evidence>
<feature type="transmembrane region" description="Helical" evidence="16">
    <location>
        <begin position="96"/>
        <end position="113"/>
    </location>
</feature>
<dbReference type="Proteomes" id="UP000636891">
    <property type="component" value="Unassembled WGS sequence"/>
</dbReference>
<dbReference type="InterPro" id="IPR000462">
    <property type="entry name" value="CDP-OH_P_trans"/>
</dbReference>
<reference evidence="18 19" key="1">
    <citation type="submission" date="2020-08" db="EMBL/GenBank/DDBJ databases">
        <title>Genome public.</title>
        <authorList>
            <person name="Liu C."/>
            <person name="Sun Q."/>
        </authorList>
    </citation>
    <scope>NUCLEOTIDE SEQUENCE [LARGE SCALE GENOMIC DNA]</scope>
    <source>
        <strain evidence="18 19">New-7</strain>
    </source>
</reference>
<keyword evidence="9 16" id="KW-1133">Transmembrane helix</keyword>